<name>A0A8J3IHS4_9CHLR</name>
<dbReference type="SUPFAM" id="SSF53756">
    <property type="entry name" value="UDP-Glycosyltransferase/glycogen phosphorylase"/>
    <property type="match status" value="1"/>
</dbReference>
<dbReference type="RefSeq" id="WP_220203533.1">
    <property type="nucleotide sequence ID" value="NZ_BNJK01000001.1"/>
</dbReference>
<dbReference type="GO" id="GO:0005829">
    <property type="term" value="C:cytosol"/>
    <property type="evidence" value="ECO:0007669"/>
    <property type="project" value="TreeGrafter"/>
</dbReference>
<evidence type="ECO:0000313" key="3">
    <source>
        <dbReference type="Proteomes" id="UP000597444"/>
    </source>
</evidence>
<dbReference type="Pfam" id="PF00982">
    <property type="entry name" value="Glyco_transf_20"/>
    <property type="match status" value="1"/>
</dbReference>
<accession>A0A8J3IHS4</accession>
<dbReference type="EMBL" id="BNJK01000001">
    <property type="protein sequence ID" value="GHO92713.1"/>
    <property type="molecule type" value="Genomic_DNA"/>
</dbReference>
<dbReference type="PANTHER" id="PTHR10788">
    <property type="entry name" value="TREHALOSE-6-PHOSPHATE SYNTHASE"/>
    <property type="match status" value="1"/>
</dbReference>
<keyword evidence="3" id="KW-1185">Reference proteome</keyword>
<dbReference type="GO" id="GO:0003825">
    <property type="term" value="F:alpha,alpha-trehalose-phosphate synthase (UDP-forming) activity"/>
    <property type="evidence" value="ECO:0007669"/>
    <property type="project" value="TreeGrafter"/>
</dbReference>
<comment type="caution">
    <text evidence="2">The sequence shown here is derived from an EMBL/GenBank/DDBJ whole genome shotgun (WGS) entry which is preliminary data.</text>
</comment>
<comment type="similarity">
    <text evidence="1">Belongs to the glycosyltransferase 20 family.</text>
</comment>
<dbReference type="PANTHER" id="PTHR10788:SF106">
    <property type="entry name" value="BCDNA.GH08860"/>
    <property type="match status" value="1"/>
</dbReference>
<dbReference type="InterPro" id="IPR001830">
    <property type="entry name" value="Glyco_trans_20"/>
</dbReference>
<proteinExistence type="inferred from homology"/>
<gene>
    <name evidence="2" type="ORF">KSF_027610</name>
</gene>
<evidence type="ECO:0000313" key="2">
    <source>
        <dbReference type="EMBL" id="GHO92713.1"/>
    </source>
</evidence>
<protein>
    <submittedName>
        <fullName evidence="2">Trehalose-6-phosphate synthase</fullName>
    </submittedName>
</protein>
<reference evidence="2" key="1">
    <citation type="submission" date="2020-10" db="EMBL/GenBank/DDBJ databases">
        <title>Taxonomic study of unclassified bacteria belonging to the class Ktedonobacteria.</title>
        <authorList>
            <person name="Yabe S."/>
            <person name="Wang C.M."/>
            <person name="Zheng Y."/>
            <person name="Sakai Y."/>
            <person name="Cavaletti L."/>
            <person name="Monciardini P."/>
            <person name="Donadio S."/>
        </authorList>
    </citation>
    <scope>NUCLEOTIDE SEQUENCE</scope>
    <source>
        <strain evidence="2">ID150040</strain>
    </source>
</reference>
<dbReference type="GO" id="GO:0005992">
    <property type="term" value="P:trehalose biosynthetic process"/>
    <property type="evidence" value="ECO:0007669"/>
    <property type="project" value="InterPro"/>
</dbReference>
<sequence>MPTRMTTEVHPPQLMHACRLIIASNRGPVEFQLTQDNTLKARRGAGGMVTALIEAGNRMEVTWVAMAMTEGDRIAAKQAQSNGGLLQSPIRGQNMQLRYVPISKTAYRKYYEKISNEVLWFLQHYMYDPIQNQNSIRQLQDAWNNGYRLANQTLADAINAEIESSDTMPVVMLHDYHLYLVSSMIRQRHPSIITQQFIHIPWPDIRCWHFLPSHIAQDIYSGLVGNDIIGFQTERDARNFLDGARALLDGAVVDFEEGAVWWQGHRTQARSYPISISVSEERKVVRSVAAKRAGEKILPMLREHTIMRVDRLDPTKNILRGFQAYKYMLEEHPELHGKTSFLAFLVPSRQALPIYRRTTSEVESIIEEINSQFGTEDWTPIHAFFDNDRTRALAAMQYYDVLLVNPIIDGMNLVAKEGAIVNQRNGVLVLSRTAGAYQQLAKGSIPTSPIDVIETAQALYKAITLSPEERRTKAVLARQAVERSDLNMWLTRQIRDINELLDIAVNTPAQPKEAGNVVAHVS</sequence>
<dbReference type="Proteomes" id="UP000597444">
    <property type="component" value="Unassembled WGS sequence"/>
</dbReference>
<organism evidence="2 3">
    <name type="scientific">Reticulibacter mediterranei</name>
    <dbReference type="NCBI Taxonomy" id="2778369"/>
    <lineage>
        <taxon>Bacteria</taxon>
        <taxon>Bacillati</taxon>
        <taxon>Chloroflexota</taxon>
        <taxon>Ktedonobacteria</taxon>
        <taxon>Ktedonobacterales</taxon>
        <taxon>Reticulibacteraceae</taxon>
        <taxon>Reticulibacter</taxon>
    </lineage>
</organism>
<evidence type="ECO:0000256" key="1">
    <source>
        <dbReference type="ARBA" id="ARBA00008799"/>
    </source>
</evidence>
<dbReference type="Gene3D" id="3.40.50.2000">
    <property type="entry name" value="Glycogen Phosphorylase B"/>
    <property type="match status" value="2"/>
</dbReference>
<dbReference type="AlphaFoldDB" id="A0A8J3IHS4"/>
<dbReference type="GO" id="GO:0004805">
    <property type="term" value="F:trehalose-phosphatase activity"/>
    <property type="evidence" value="ECO:0007669"/>
    <property type="project" value="TreeGrafter"/>
</dbReference>
<dbReference type="CDD" id="cd03788">
    <property type="entry name" value="GT20_TPS"/>
    <property type="match status" value="1"/>
</dbReference>